<keyword evidence="9" id="KW-1185">Reference proteome</keyword>
<keyword evidence="5" id="KW-0812">Transmembrane</keyword>
<sequence>MRKLGFIVWITVCWVVQHANAQDSSRWTLEECIAYAKQHNISINTLRLTRASSNEDVLQARAARIPSLAGSASQSFTNSKNADPVIGGFQTQSSWAGNYGVNTSVTLFNAGYLQNSYKEKKLLLQSADLNILQTENDITLQLTQAFLQALLTRENIVYLQDVLETSNAQLTQAKQRYDAGSIAKKDYLTFEAQVAADEYNLVAAKNTYRNNLLTIQQLLQIPMESDFDILVEDKVEIPVDAPPLDTAINVAMRTRPEVQNSQLAIEIAKIQIRMARAGHYPTVSLGGTLSTGYTDNTTEAYFNQLNNNFYQRASLTVGIPIFSNRTVRTAENKAKINLSQSNLNLLNTRTLLTQAIEQAYIGLLNAESQYSAAQKQVTSTEEAYRIVQAQLRLGGANLVELLQQKNLYIQSMQAFLQAKYANILQRKIYDYYMGIAVTL</sequence>
<dbReference type="PANTHER" id="PTHR30026:SF20">
    <property type="entry name" value="OUTER MEMBRANE PROTEIN TOLC"/>
    <property type="match status" value="1"/>
</dbReference>
<evidence type="ECO:0000313" key="9">
    <source>
        <dbReference type="Proteomes" id="UP000249547"/>
    </source>
</evidence>
<evidence type="ECO:0000256" key="2">
    <source>
        <dbReference type="ARBA" id="ARBA00007613"/>
    </source>
</evidence>
<evidence type="ECO:0000256" key="5">
    <source>
        <dbReference type="ARBA" id="ARBA00022692"/>
    </source>
</evidence>
<dbReference type="GO" id="GO:0015288">
    <property type="term" value="F:porin activity"/>
    <property type="evidence" value="ECO:0007669"/>
    <property type="project" value="TreeGrafter"/>
</dbReference>
<evidence type="ECO:0000313" key="8">
    <source>
        <dbReference type="EMBL" id="RAJ06492.1"/>
    </source>
</evidence>
<dbReference type="Gene3D" id="1.20.1600.10">
    <property type="entry name" value="Outer membrane efflux proteins (OEP)"/>
    <property type="match status" value="1"/>
</dbReference>
<protein>
    <submittedName>
        <fullName evidence="8">Outer membrane protein</fullName>
    </submittedName>
</protein>
<dbReference type="GO" id="GO:0015562">
    <property type="term" value="F:efflux transmembrane transporter activity"/>
    <property type="evidence" value="ECO:0007669"/>
    <property type="project" value="InterPro"/>
</dbReference>
<keyword evidence="4" id="KW-1134">Transmembrane beta strand</keyword>
<keyword evidence="3" id="KW-0813">Transport</keyword>
<proteinExistence type="inferred from homology"/>
<evidence type="ECO:0000256" key="6">
    <source>
        <dbReference type="ARBA" id="ARBA00023136"/>
    </source>
</evidence>
<evidence type="ECO:0000256" key="7">
    <source>
        <dbReference type="ARBA" id="ARBA00023237"/>
    </source>
</evidence>
<evidence type="ECO:0000256" key="3">
    <source>
        <dbReference type="ARBA" id="ARBA00022448"/>
    </source>
</evidence>
<dbReference type="RefSeq" id="WP_111597108.1">
    <property type="nucleotide sequence ID" value="NZ_QLLL01000003.1"/>
</dbReference>
<evidence type="ECO:0000256" key="4">
    <source>
        <dbReference type="ARBA" id="ARBA00022452"/>
    </source>
</evidence>
<dbReference type="InterPro" id="IPR051906">
    <property type="entry name" value="TolC-like"/>
</dbReference>
<dbReference type="Pfam" id="PF02321">
    <property type="entry name" value="OEP"/>
    <property type="match status" value="2"/>
</dbReference>
<dbReference type="EMBL" id="QLLL01000003">
    <property type="protein sequence ID" value="RAJ06492.1"/>
    <property type="molecule type" value="Genomic_DNA"/>
</dbReference>
<keyword evidence="6" id="KW-0472">Membrane</keyword>
<dbReference type="PANTHER" id="PTHR30026">
    <property type="entry name" value="OUTER MEMBRANE PROTEIN TOLC"/>
    <property type="match status" value="1"/>
</dbReference>
<keyword evidence="7" id="KW-0998">Cell outer membrane</keyword>
<evidence type="ECO:0000256" key="1">
    <source>
        <dbReference type="ARBA" id="ARBA00004442"/>
    </source>
</evidence>
<organism evidence="8 9">
    <name type="scientific">Chitinophaga skermanii</name>
    <dbReference type="NCBI Taxonomy" id="331697"/>
    <lineage>
        <taxon>Bacteria</taxon>
        <taxon>Pseudomonadati</taxon>
        <taxon>Bacteroidota</taxon>
        <taxon>Chitinophagia</taxon>
        <taxon>Chitinophagales</taxon>
        <taxon>Chitinophagaceae</taxon>
        <taxon>Chitinophaga</taxon>
    </lineage>
</organism>
<gene>
    <name evidence="8" type="ORF">LX64_01619</name>
</gene>
<dbReference type="InterPro" id="IPR003423">
    <property type="entry name" value="OMP_efflux"/>
</dbReference>
<dbReference type="OrthoDB" id="9811587at2"/>
<reference evidence="8 9" key="1">
    <citation type="submission" date="2018-06" db="EMBL/GenBank/DDBJ databases">
        <title>Genomic Encyclopedia of Archaeal and Bacterial Type Strains, Phase II (KMG-II): from individual species to whole genera.</title>
        <authorList>
            <person name="Goeker M."/>
        </authorList>
    </citation>
    <scope>NUCLEOTIDE SEQUENCE [LARGE SCALE GENOMIC DNA]</scope>
    <source>
        <strain evidence="8 9">DSM 23857</strain>
    </source>
</reference>
<dbReference type="SUPFAM" id="SSF56954">
    <property type="entry name" value="Outer membrane efflux proteins (OEP)"/>
    <property type="match status" value="1"/>
</dbReference>
<comment type="caution">
    <text evidence="8">The sequence shown here is derived from an EMBL/GenBank/DDBJ whole genome shotgun (WGS) entry which is preliminary data.</text>
</comment>
<dbReference type="AlphaFoldDB" id="A0A327QS20"/>
<accession>A0A327QS20</accession>
<comment type="similarity">
    <text evidence="2">Belongs to the outer membrane factor (OMF) (TC 1.B.17) family.</text>
</comment>
<dbReference type="GO" id="GO:1990281">
    <property type="term" value="C:efflux pump complex"/>
    <property type="evidence" value="ECO:0007669"/>
    <property type="project" value="TreeGrafter"/>
</dbReference>
<comment type="subcellular location">
    <subcellularLocation>
        <location evidence="1">Cell outer membrane</location>
    </subcellularLocation>
</comment>
<dbReference type="Proteomes" id="UP000249547">
    <property type="component" value="Unassembled WGS sequence"/>
</dbReference>
<dbReference type="GO" id="GO:0009279">
    <property type="term" value="C:cell outer membrane"/>
    <property type="evidence" value="ECO:0007669"/>
    <property type="project" value="UniProtKB-SubCell"/>
</dbReference>
<name>A0A327QS20_9BACT</name>